<evidence type="ECO:0000313" key="2">
    <source>
        <dbReference type="Proteomes" id="UP001459277"/>
    </source>
</evidence>
<evidence type="ECO:0000313" key="1">
    <source>
        <dbReference type="EMBL" id="KAL0015860.1"/>
    </source>
</evidence>
<gene>
    <name evidence="1" type="ORF">SO802_002929</name>
</gene>
<dbReference type="Proteomes" id="UP001459277">
    <property type="component" value="Unassembled WGS sequence"/>
</dbReference>
<sequence>MKTGNTKLVFSISELHNSMAKCFGCDGGGFVWLEVGGNQSLAGLCEMGFVVYRGVKSVAGFCDGKEEQ</sequence>
<keyword evidence="2" id="KW-1185">Reference proteome</keyword>
<dbReference type="EMBL" id="JAZDWU010000001">
    <property type="protein sequence ID" value="KAL0015860.1"/>
    <property type="molecule type" value="Genomic_DNA"/>
</dbReference>
<comment type="caution">
    <text evidence="1">The sequence shown here is derived from an EMBL/GenBank/DDBJ whole genome shotgun (WGS) entry which is preliminary data.</text>
</comment>
<organism evidence="1 2">
    <name type="scientific">Lithocarpus litseifolius</name>
    <dbReference type="NCBI Taxonomy" id="425828"/>
    <lineage>
        <taxon>Eukaryota</taxon>
        <taxon>Viridiplantae</taxon>
        <taxon>Streptophyta</taxon>
        <taxon>Embryophyta</taxon>
        <taxon>Tracheophyta</taxon>
        <taxon>Spermatophyta</taxon>
        <taxon>Magnoliopsida</taxon>
        <taxon>eudicotyledons</taxon>
        <taxon>Gunneridae</taxon>
        <taxon>Pentapetalae</taxon>
        <taxon>rosids</taxon>
        <taxon>fabids</taxon>
        <taxon>Fagales</taxon>
        <taxon>Fagaceae</taxon>
        <taxon>Lithocarpus</taxon>
    </lineage>
</organism>
<protein>
    <submittedName>
        <fullName evidence="1">Uncharacterized protein</fullName>
    </submittedName>
</protein>
<name>A0AAW2E2N2_9ROSI</name>
<accession>A0AAW2E2N2</accession>
<proteinExistence type="predicted"/>
<reference evidence="1 2" key="1">
    <citation type="submission" date="2024-01" db="EMBL/GenBank/DDBJ databases">
        <title>A telomere-to-telomere, gap-free genome of sweet tea (Lithocarpus litseifolius).</title>
        <authorList>
            <person name="Zhou J."/>
        </authorList>
    </citation>
    <scope>NUCLEOTIDE SEQUENCE [LARGE SCALE GENOMIC DNA]</scope>
    <source>
        <strain evidence="1">Zhou-2022a</strain>
        <tissue evidence="1">Leaf</tissue>
    </source>
</reference>
<dbReference type="AlphaFoldDB" id="A0AAW2E2N2"/>